<dbReference type="Gene3D" id="3.40.50.150">
    <property type="entry name" value="Vaccinia Virus protein VP39"/>
    <property type="match status" value="1"/>
</dbReference>
<evidence type="ECO:0000313" key="2">
    <source>
        <dbReference type="EMBL" id="MBB5435854.1"/>
    </source>
</evidence>
<dbReference type="Proteomes" id="UP000572635">
    <property type="component" value="Unassembled WGS sequence"/>
</dbReference>
<name>A0A7W8QTE0_9ACTN</name>
<dbReference type="AlphaFoldDB" id="A0A7W8QTE0"/>
<dbReference type="InterPro" id="IPR051720">
    <property type="entry name" value="rRNA_MeTrfase/Polyamine_Synth"/>
</dbReference>
<dbReference type="SUPFAM" id="SSF53335">
    <property type="entry name" value="S-adenosyl-L-methionine-dependent methyltransferases"/>
    <property type="match status" value="1"/>
</dbReference>
<evidence type="ECO:0000313" key="3">
    <source>
        <dbReference type="Proteomes" id="UP000572635"/>
    </source>
</evidence>
<dbReference type="EMBL" id="JACHDB010000002">
    <property type="protein sequence ID" value="MBB5435854.1"/>
    <property type="molecule type" value="Genomic_DNA"/>
</dbReference>
<organism evidence="2 3">
    <name type="scientific">Nocardiopsis composta</name>
    <dbReference type="NCBI Taxonomy" id="157465"/>
    <lineage>
        <taxon>Bacteria</taxon>
        <taxon>Bacillati</taxon>
        <taxon>Actinomycetota</taxon>
        <taxon>Actinomycetes</taxon>
        <taxon>Streptosporangiales</taxon>
        <taxon>Nocardiopsidaceae</taxon>
        <taxon>Nocardiopsis</taxon>
    </lineage>
</organism>
<dbReference type="GO" id="GO:0008168">
    <property type="term" value="F:methyltransferase activity"/>
    <property type="evidence" value="ECO:0007669"/>
    <property type="project" value="InterPro"/>
</dbReference>
<dbReference type="GO" id="GO:0006596">
    <property type="term" value="P:polyamine biosynthetic process"/>
    <property type="evidence" value="ECO:0007669"/>
    <property type="project" value="TreeGrafter"/>
</dbReference>
<dbReference type="InterPro" id="IPR002052">
    <property type="entry name" value="DNA_methylase_N6_adenine_CS"/>
</dbReference>
<dbReference type="GO" id="GO:0003676">
    <property type="term" value="F:nucleic acid binding"/>
    <property type="evidence" value="ECO:0007669"/>
    <property type="project" value="InterPro"/>
</dbReference>
<accession>A0A7W8QTE0</accession>
<dbReference type="PROSITE" id="PS00092">
    <property type="entry name" value="N6_MTASE"/>
    <property type="match status" value="1"/>
</dbReference>
<dbReference type="PANTHER" id="PTHR23290:SF0">
    <property type="entry name" value="RRNA N6-ADENOSINE-METHYLTRANSFERASE METTL5"/>
    <property type="match status" value="1"/>
</dbReference>
<gene>
    <name evidence="2" type="ORF">HDA36_006002</name>
</gene>
<dbReference type="CDD" id="cd02440">
    <property type="entry name" value="AdoMet_MTases"/>
    <property type="match status" value="1"/>
</dbReference>
<dbReference type="GO" id="GO:0032259">
    <property type="term" value="P:methylation"/>
    <property type="evidence" value="ECO:0007669"/>
    <property type="project" value="InterPro"/>
</dbReference>
<dbReference type="RefSeq" id="WP_184399006.1">
    <property type="nucleotide sequence ID" value="NZ_BAAAJD010000094.1"/>
</dbReference>
<sequence>MSDLPSDLCELLDGQGADAALTHRVLGALADGEPWSARELVRATAVPHRLVAAALDALGDGLERRGGGPEERVRLVRPGDYAGFRGSAGGPPADPGEAAVRHPRAAEELRRLVAEAPPSRTELDHVAATPGTALRRGAYLADRFAMPGRRLLCVGDHDLTSLAALLVCPEAEAVVVDVDERMLEYIDGAAARLGLAVRCHFADLRAGLPAPVAGWGDLVFTDPPYTPEGVELFVRRGLEGMADPRRGRVLVAYGASGTTPGLVARTQARLARLDLLFEAVLPDFNRYLGAEAIGAASDLYVLRPLSRTVPGGAAEQARIYSQGGNAKEAAGGGRAAGAAELLDGGTAVGDWPSAALPEGARRVRLATWLASPVPAEDPVLLLTGGWEALLGRALLAGTAPRVRAVVPSSAPEVRDAAGQRALRALLEPRFRVRFLKGVPGPRETVVEACAAPPPAGAPAADRLLAYCQERAHGPLPRTLREGLIAVTGQDGAPVNKRTARSLVAEWAPWAPHHSLLDLPGHRFADLRAAAEGMTAAAAAEHSAQG</sequence>
<dbReference type="PANTHER" id="PTHR23290">
    <property type="entry name" value="RRNA N6-ADENOSINE-METHYLTRANSFERASE METTL5"/>
    <property type="match status" value="1"/>
</dbReference>
<dbReference type="Pfam" id="PF01861">
    <property type="entry name" value="BpsA_C"/>
    <property type="match status" value="1"/>
</dbReference>
<evidence type="ECO:0000259" key="1">
    <source>
        <dbReference type="Pfam" id="PF01861"/>
    </source>
</evidence>
<comment type="caution">
    <text evidence="2">The sequence shown here is derived from an EMBL/GenBank/DDBJ whole genome shotgun (WGS) entry which is preliminary data.</text>
</comment>
<protein>
    <recommendedName>
        <fullName evidence="1">N(4)-bis(aminopropyl)spermidine synthase C-terminal domain-containing protein</fullName>
    </recommendedName>
</protein>
<feature type="domain" description="N(4)-bis(aminopropyl)spermidine synthase C-terminal" evidence="1">
    <location>
        <begin position="107"/>
        <end position="291"/>
    </location>
</feature>
<reference evidence="2 3" key="1">
    <citation type="submission" date="2020-08" db="EMBL/GenBank/DDBJ databases">
        <title>Sequencing the genomes of 1000 actinobacteria strains.</title>
        <authorList>
            <person name="Klenk H.-P."/>
        </authorList>
    </citation>
    <scope>NUCLEOTIDE SEQUENCE [LARGE SCALE GENOMIC DNA]</scope>
    <source>
        <strain evidence="2 3">DSM 44551</strain>
    </source>
</reference>
<proteinExistence type="predicted"/>
<keyword evidence="3" id="KW-1185">Reference proteome</keyword>
<dbReference type="InterPro" id="IPR002723">
    <property type="entry name" value="BpsA_C"/>
</dbReference>
<dbReference type="InterPro" id="IPR029063">
    <property type="entry name" value="SAM-dependent_MTases_sf"/>
</dbReference>